<evidence type="ECO:0000256" key="1">
    <source>
        <dbReference type="SAM" id="MobiDB-lite"/>
    </source>
</evidence>
<organism evidence="2">
    <name type="scientific">marine sediment metagenome</name>
    <dbReference type="NCBI Taxonomy" id="412755"/>
    <lineage>
        <taxon>unclassified sequences</taxon>
        <taxon>metagenomes</taxon>
        <taxon>ecological metagenomes</taxon>
    </lineage>
</organism>
<sequence>MCLMTRDCQEINNARPYSERKEEETQKEASEKELMVSTNADFDNEQMMRQSPGYWASQCPIKLQAGVFTFHGREYQVEPMNTPARRKCYLKATQFFGATELETLDDMHGMIMGKYLLGVAHIFPT</sequence>
<proteinExistence type="predicted"/>
<reference evidence="2" key="1">
    <citation type="journal article" date="2015" name="Nature">
        <title>Complex archaea that bridge the gap between prokaryotes and eukaryotes.</title>
        <authorList>
            <person name="Spang A."/>
            <person name="Saw J.H."/>
            <person name="Jorgensen S.L."/>
            <person name="Zaremba-Niedzwiedzka K."/>
            <person name="Martijn J."/>
            <person name="Lind A.E."/>
            <person name="van Eijk R."/>
            <person name="Schleper C."/>
            <person name="Guy L."/>
            <person name="Ettema T.J."/>
        </authorList>
    </citation>
    <scope>NUCLEOTIDE SEQUENCE</scope>
</reference>
<feature type="region of interest" description="Disordered" evidence="1">
    <location>
        <begin position="13"/>
        <end position="32"/>
    </location>
</feature>
<evidence type="ECO:0000313" key="2">
    <source>
        <dbReference type="EMBL" id="KKK89637.1"/>
    </source>
</evidence>
<feature type="compositionally biased region" description="Basic and acidic residues" evidence="1">
    <location>
        <begin position="17"/>
        <end position="32"/>
    </location>
</feature>
<accession>A0A0F8Z7A3</accession>
<gene>
    <name evidence="2" type="ORF">LCGC14_2731070</name>
</gene>
<comment type="caution">
    <text evidence="2">The sequence shown here is derived from an EMBL/GenBank/DDBJ whole genome shotgun (WGS) entry which is preliminary data.</text>
</comment>
<name>A0A0F8Z7A3_9ZZZZ</name>
<dbReference type="EMBL" id="LAZR01049441">
    <property type="protein sequence ID" value="KKK89637.1"/>
    <property type="molecule type" value="Genomic_DNA"/>
</dbReference>
<feature type="non-terminal residue" evidence="2">
    <location>
        <position position="125"/>
    </location>
</feature>
<dbReference type="AlphaFoldDB" id="A0A0F8Z7A3"/>
<protein>
    <submittedName>
        <fullName evidence="2">Uncharacterized protein</fullName>
    </submittedName>
</protein>